<protein>
    <recommendedName>
        <fullName evidence="3">NRDE family protein</fullName>
    </recommendedName>
</protein>
<keyword evidence="2" id="KW-1185">Reference proteome</keyword>
<dbReference type="Gene3D" id="3.60.60.10">
    <property type="entry name" value="Penicillin V Acylase, Chain A"/>
    <property type="match status" value="1"/>
</dbReference>
<dbReference type="InterPro" id="IPR008551">
    <property type="entry name" value="TANGO2"/>
</dbReference>
<evidence type="ECO:0000313" key="2">
    <source>
        <dbReference type="Proteomes" id="UP000253941"/>
    </source>
</evidence>
<evidence type="ECO:0000313" key="1">
    <source>
        <dbReference type="EMBL" id="RDD61175.1"/>
    </source>
</evidence>
<dbReference type="Pfam" id="PF05742">
    <property type="entry name" value="TANGO2"/>
    <property type="match status" value="1"/>
</dbReference>
<comment type="caution">
    <text evidence="1">The sequence shown here is derived from an EMBL/GenBank/DDBJ whole genome shotgun (WGS) entry which is preliminary data.</text>
</comment>
<gene>
    <name evidence="1" type="ORF">DRB17_13885</name>
</gene>
<sequence length="262" mass="28614">MCTAVILRRPESAWPLIFAGNRDEMEDRPWRAPGRHWPDRPEVVAGMDELSGGSWLGVNDHGVMAAVLNRYGSLGPAPDKRSRGELVLEALDHAEARMAAEALADLEPAAYRSFNLIVADARAAFWIKNPGEDETNGSRGRGIEVHPIPEGLSMVTAFDLNDDRGPRIRRFLPDFRAAEAPDPARGDWKAWQALLARGDHDDGRFGNKGAMTFRTENGFATVSSALVALPAPPATLDEEPRPAEFLFAAGPPDRTPYRPVSG</sequence>
<dbReference type="EMBL" id="QPMH01000014">
    <property type="protein sequence ID" value="RDD61175.1"/>
    <property type="molecule type" value="Genomic_DNA"/>
</dbReference>
<evidence type="ECO:0008006" key="3">
    <source>
        <dbReference type="Google" id="ProtNLM"/>
    </source>
</evidence>
<organism evidence="1 2">
    <name type="scientific">Ferruginivarius sediminum</name>
    <dbReference type="NCBI Taxonomy" id="2661937"/>
    <lineage>
        <taxon>Bacteria</taxon>
        <taxon>Pseudomonadati</taxon>
        <taxon>Pseudomonadota</taxon>
        <taxon>Alphaproteobacteria</taxon>
        <taxon>Rhodospirillales</taxon>
        <taxon>Rhodospirillaceae</taxon>
        <taxon>Ferruginivarius</taxon>
    </lineage>
</organism>
<dbReference type="RefSeq" id="WP_114582819.1">
    <property type="nucleotide sequence ID" value="NZ_QPMH01000014.1"/>
</dbReference>
<accession>A0A369T9W9</accession>
<dbReference type="AlphaFoldDB" id="A0A369T9W9"/>
<dbReference type="PANTHER" id="PTHR17985:SF8">
    <property type="entry name" value="TRANSPORT AND GOLGI ORGANIZATION PROTEIN 2 HOMOLOG"/>
    <property type="match status" value="1"/>
</dbReference>
<proteinExistence type="predicted"/>
<reference evidence="1 2" key="1">
    <citation type="submission" date="2018-07" db="EMBL/GenBank/DDBJ databases">
        <title>Venubactetium sediminum gen. nov., sp. nov., isolated from a marine solar saltern.</title>
        <authorList>
            <person name="Wang S."/>
        </authorList>
    </citation>
    <scope>NUCLEOTIDE SEQUENCE [LARGE SCALE GENOMIC DNA]</scope>
    <source>
        <strain evidence="1 2">WD2A32</strain>
    </source>
</reference>
<dbReference type="Proteomes" id="UP000253941">
    <property type="component" value="Unassembled WGS sequence"/>
</dbReference>
<dbReference type="PANTHER" id="PTHR17985">
    <property type="entry name" value="SER/THR-RICH PROTEIN T10 IN DGCR REGION"/>
    <property type="match status" value="1"/>
</dbReference>
<name>A0A369T9W9_9PROT</name>